<evidence type="ECO:0000313" key="1">
    <source>
        <dbReference type="EMBL" id="DAD48417.1"/>
    </source>
</evidence>
<comment type="caution">
    <text evidence="1">The sequence shown here is derived from an EMBL/GenBank/DDBJ whole genome shotgun (WGS) entry which is preliminary data.</text>
</comment>
<protein>
    <submittedName>
        <fullName evidence="1">Uncharacterized protein</fullName>
    </submittedName>
</protein>
<gene>
    <name evidence="1" type="ORF">HUJ06_018354</name>
</gene>
<proteinExistence type="predicted"/>
<sequence length="35" mass="3974">MDEAPNLKPIPLYLFLSPKPHITKSNSELPPPQPY</sequence>
<keyword evidence="2" id="KW-1185">Reference proteome</keyword>
<dbReference type="EMBL" id="DUZY01000008">
    <property type="protein sequence ID" value="DAD48417.1"/>
    <property type="molecule type" value="Genomic_DNA"/>
</dbReference>
<accession>A0A822ZU63</accession>
<organism evidence="1 2">
    <name type="scientific">Nelumbo nucifera</name>
    <name type="common">Sacred lotus</name>
    <dbReference type="NCBI Taxonomy" id="4432"/>
    <lineage>
        <taxon>Eukaryota</taxon>
        <taxon>Viridiplantae</taxon>
        <taxon>Streptophyta</taxon>
        <taxon>Embryophyta</taxon>
        <taxon>Tracheophyta</taxon>
        <taxon>Spermatophyta</taxon>
        <taxon>Magnoliopsida</taxon>
        <taxon>Proteales</taxon>
        <taxon>Nelumbonaceae</taxon>
        <taxon>Nelumbo</taxon>
    </lineage>
</organism>
<name>A0A822ZU63_NELNU</name>
<reference evidence="1 2" key="1">
    <citation type="journal article" date="2020" name="Mol. Biol. Evol.">
        <title>Distinct Expression and Methylation Patterns for Genes with Different Fates following a Single Whole-Genome Duplication in Flowering Plants.</title>
        <authorList>
            <person name="Shi T."/>
            <person name="Rahmani R.S."/>
            <person name="Gugger P.F."/>
            <person name="Wang M."/>
            <person name="Li H."/>
            <person name="Zhang Y."/>
            <person name="Li Z."/>
            <person name="Wang Q."/>
            <person name="Van de Peer Y."/>
            <person name="Marchal K."/>
            <person name="Chen J."/>
        </authorList>
    </citation>
    <scope>NUCLEOTIDE SEQUENCE [LARGE SCALE GENOMIC DNA]</scope>
    <source>
        <tissue evidence="1">Leaf</tissue>
    </source>
</reference>
<evidence type="ECO:0000313" key="2">
    <source>
        <dbReference type="Proteomes" id="UP000607653"/>
    </source>
</evidence>
<dbReference type="Proteomes" id="UP000607653">
    <property type="component" value="Unassembled WGS sequence"/>
</dbReference>
<dbReference type="AlphaFoldDB" id="A0A822ZU63"/>